<gene>
    <name evidence="4" type="ORF">SAMN06309945_0938</name>
</gene>
<feature type="chain" id="PRO_5039320534" evidence="2">
    <location>
        <begin position="27"/>
        <end position="386"/>
    </location>
</feature>
<dbReference type="PROSITE" id="PS51257">
    <property type="entry name" value="PROKAR_LIPOPROTEIN"/>
    <property type="match status" value="1"/>
</dbReference>
<accession>A0A1T5IWM6</accession>
<keyword evidence="2" id="KW-0732">Signal</keyword>
<reference evidence="4 5" key="1">
    <citation type="submission" date="2017-02" db="EMBL/GenBank/DDBJ databases">
        <authorList>
            <person name="Peterson S.W."/>
        </authorList>
    </citation>
    <scope>NUCLEOTIDE SEQUENCE [LARGE SCALE GENOMIC DNA]</scope>
    <source>
        <strain evidence="4 5">VKM Ac-2059</strain>
    </source>
</reference>
<name>A0A1T5IWM6_9MICO</name>
<dbReference type="STRING" id="123320.SAMN06309945_0938"/>
<proteinExistence type="predicted"/>
<dbReference type="Proteomes" id="UP000190857">
    <property type="component" value="Unassembled WGS sequence"/>
</dbReference>
<keyword evidence="5" id="KW-1185">Reference proteome</keyword>
<dbReference type="OrthoDB" id="9770043at2"/>
<dbReference type="PANTHER" id="PTHR19328:SF13">
    <property type="entry name" value="HIPL1 PROTEIN"/>
    <property type="match status" value="1"/>
</dbReference>
<dbReference type="Gene3D" id="2.120.10.30">
    <property type="entry name" value="TolB, C-terminal domain"/>
    <property type="match status" value="1"/>
</dbReference>
<protein>
    <submittedName>
        <fullName evidence="4">Glucose/arabinose dehydrogenase, beta-propeller fold</fullName>
    </submittedName>
</protein>
<feature type="signal peptide" evidence="2">
    <location>
        <begin position="1"/>
        <end position="26"/>
    </location>
</feature>
<feature type="compositionally biased region" description="Low complexity" evidence="1">
    <location>
        <begin position="37"/>
        <end position="67"/>
    </location>
</feature>
<evidence type="ECO:0000256" key="1">
    <source>
        <dbReference type="SAM" id="MobiDB-lite"/>
    </source>
</evidence>
<evidence type="ECO:0000256" key="2">
    <source>
        <dbReference type="SAM" id="SignalP"/>
    </source>
</evidence>
<dbReference type="Pfam" id="PF07995">
    <property type="entry name" value="GSDH"/>
    <property type="match status" value="1"/>
</dbReference>
<dbReference type="InterPro" id="IPR011042">
    <property type="entry name" value="6-blade_b-propeller_TolB-like"/>
</dbReference>
<dbReference type="RefSeq" id="WP_079727079.1">
    <property type="nucleotide sequence ID" value="NZ_FUZP01000001.1"/>
</dbReference>
<dbReference type="AlphaFoldDB" id="A0A1T5IWM6"/>
<dbReference type="SUPFAM" id="SSF50952">
    <property type="entry name" value="Soluble quinoprotein glucose dehydrogenase"/>
    <property type="match status" value="1"/>
</dbReference>
<evidence type="ECO:0000259" key="3">
    <source>
        <dbReference type="Pfam" id="PF07995"/>
    </source>
</evidence>
<dbReference type="PANTHER" id="PTHR19328">
    <property type="entry name" value="HEDGEHOG-INTERACTING PROTEIN"/>
    <property type="match status" value="1"/>
</dbReference>
<evidence type="ECO:0000313" key="4">
    <source>
        <dbReference type="EMBL" id="SKC43596.1"/>
    </source>
</evidence>
<feature type="region of interest" description="Disordered" evidence="1">
    <location>
        <begin position="24"/>
        <end position="68"/>
    </location>
</feature>
<dbReference type="InterPro" id="IPR012938">
    <property type="entry name" value="Glc/Sorbosone_DH"/>
</dbReference>
<organism evidence="4 5">
    <name type="scientific">Okibacterium fritillariae</name>
    <dbReference type="NCBI Taxonomy" id="123320"/>
    <lineage>
        <taxon>Bacteria</taxon>
        <taxon>Bacillati</taxon>
        <taxon>Actinomycetota</taxon>
        <taxon>Actinomycetes</taxon>
        <taxon>Micrococcales</taxon>
        <taxon>Microbacteriaceae</taxon>
        <taxon>Okibacterium</taxon>
    </lineage>
</organism>
<evidence type="ECO:0000313" key="5">
    <source>
        <dbReference type="Proteomes" id="UP000190857"/>
    </source>
</evidence>
<sequence>MSPSSRLASASLGVSLVAALVGCSAAGPGGSETPSRTTATSAPPAGATSTPSPTPTDDGAAAPTGTPRVIATGLDLPWSLVRLESGATLVSERDTALVKEISTAGDVRTVGEVPGVAPGGEGGLLGLAVSPDDPTSLYAYTSTSSDNRVLRIDLTGDAGGYGLGDAETVIDGIPRAGNHNGGRLAFGPDNMLYVTTGDAGNTANSQNPDSLGGKILRLDPSGAIPADNPFPGSPVFTLGHRNPQGIAWDAAGNMFASEFGQNTWDEFNQITAGSNYGWPTAEGIAGNPDFVDPLVQWSPRDASPSGLSYADGTFFLAALRGERLWTLDTTPLDPSAVPPTASFFEGDYGRLRDVVRGPGDTLWLLTNNTGRSPRPGDDQILEVDLG</sequence>
<feature type="domain" description="Glucose/Sorbosone dehydrogenase" evidence="3">
    <location>
        <begin position="74"/>
        <end position="369"/>
    </location>
</feature>
<dbReference type="InterPro" id="IPR011041">
    <property type="entry name" value="Quinoprot_gluc/sorb_DH_b-prop"/>
</dbReference>
<dbReference type="EMBL" id="FUZP01000001">
    <property type="protein sequence ID" value="SKC43596.1"/>
    <property type="molecule type" value="Genomic_DNA"/>
</dbReference>